<dbReference type="HOGENOM" id="CLU_1741288_0_0_1"/>
<sequence length="150" mass="17066">MSNIGDLIANSRTRESFTGMRINDRTLNWRDGVVQPGVVGMQGGVMTVVSLSILAFNVLWPNNKIIYESKAKYYVANKRPRHISNSLFDWISPLAHTKERELVNKISLNAVAFLYFLRMFRYLFSSIAHITCAILIPTNITHTWTMISSA</sequence>
<feature type="transmembrane region" description="Helical" evidence="1">
    <location>
        <begin position="39"/>
        <end position="60"/>
    </location>
</feature>
<evidence type="ECO:0000313" key="3">
    <source>
        <dbReference type="EMBL" id="KIM74472.1"/>
    </source>
</evidence>
<dbReference type="AlphaFoldDB" id="A0A0C3BAW7"/>
<keyword evidence="1" id="KW-0472">Membrane</keyword>
<reference evidence="4" key="2">
    <citation type="submission" date="2015-01" db="EMBL/GenBank/DDBJ databases">
        <title>Evolutionary Origins and Diversification of the Mycorrhizal Mutualists.</title>
        <authorList>
            <consortium name="DOE Joint Genome Institute"/>
            <consortium name="Mycorrhizal Genomics Consortium"/>
            <person name="Kohler A."/>
            <person name="Kuo A."/>
            <person name="Nagy L.G."/>
            <person name="Floudas D."/>
            <person name="Copeland A."/>
            <person name="Barry K.W."/>
            <person name="Cichocki N."/>
            <person name="Veneault-Fourrey C."/>
            <person name="LaButti K."/>
            <person name="Lindquist E.A."/>
            <person name="Lipzen A."/>
            <person name="Lundell T."/>
            <person name="Morin E."/>
            <person name="Murat C."/>
            <person name="Riley R."/>
            <person name="Ohm R."/>
            <person name="Sun H."/>
            <person name="Tunlid A."/>
            <person name="Henrissat B."/>
            <person name="Grigoriev I.V."/>
            <person name="Hibbett D.S."/>
            <person name="Martin F."/>
        </authorList>
    </citation>
    <scope>NUCLEOTIDE SEQUENCE [LARGE SCALE GENOMIC DNA]</scope>
    <source>
        <strain evidence="4">F 1598</strain>
    </source>
</reference>
<keyword evidence="1" id="KW-1133">Transmembrane helix</keyword>
<dbReference type="InParanoid" id="A0A0C3BAW7"/>
<evidence type="ECO:0000256" key="1">
    <source>
        <dbReference type="SAM" id="Phobius"/>
    </source>
</evidence>
<dbReference type="EMBL" id="KN833060">
    <property type="protein sequence ID" value="KIM74472.1"/>
    <property type="molecule type" value="Genomic_DNA"/>
</dbReference>
<feature type="domain" description="CSC1/OSCA1-like N-terminal transmembrane" evidence="2">
    <location>
        <begin position="48"/>
        <end position="142"/>
    </location>
</feature>
<protein>
    <recommendedName>
        <fullName evidence="2">CSC1/OSCA1-like N-terminal transmembrane domain-containing protein</fullName>
    </recommendedName>
</protein>
<name>A0A0C3BAW7_PILCF</name>
<dbReference type="STRING" id="765440.A0A0C3BAW7"/>
<evidence type="ECO:0000259" key="2">
    <source>
        <dbReference type="Pfam" id="PF13967"/>
    </source>
</evidence>
<dbReference type="OrthoDB" id="2150324at2759"/>
<evidence type="ECO:0000313" key="4">
    <source>
        <dbReference type="Proteomes" id="UP000054166"/>
    </source>
</evidence>
<organism evidence="3 4">
    <name type="scientific">Piloderma croceum (strain F 1598)</name>
    <dbReference type="NCBI Taxonomy" id="765440"/>
    <lineage>
        <taxon>Eukaryota</taxon>
        <taxon>Fungi</taxon>
        <taxon>Dikarya</taxon>
        <taxon>Basidiomycota</taxon>
        <taxon>Agaricomycotina</taxon>
        <taxon>Agaricomycetes</taxon>
        <taxon>Agaricomycetidae</taxon>
        <taxon>Atheliales</taxon>
        <taxon>Atheliaceae</taxon>
        <taxon>Piloderma</taxon>
    </lineage>
</organism>
<dbReference type="Pfam" id="PF13967">
    <property type="entry name" value="RSN1_TM"/>
    <property type="match status" value="1"/>
</dbReference>
<dbReference type="Proteomes" id="UP000054166">
    <property type="component" value="Unassembled WGS sequence"/>
</dbReference>
<keyword evidence="1" id="KW-0812">Transmembrane</keyword>
<keyword evidence="4" id="KW-1185">Reference proteome</keyword>
<feature type="transmembrane region" description="Helical" evidence="1">
    <location>
        <begin position="122"/>
        <end position="140"/>
    </location>
</feature>
<gene>
    <name evidence="3" type="ORF">PILCRDRAFT_14378</name>
</gene>
<proteinExistence type="predicted"/>
<accession>A0A0C3BAW7</accession>
<reference evidence="3 4" key="1">
    <citation type="submission" date="2014-04" db="EMBL/GenBank/DDBJ databases">
        <authorList>
            <consortium name="DOE Joint Genome Institute"/>
            <person name="Kuo A."/>
            <person name="Tarkka M."/>
            <person name="Buscot F."/>
            <person name="Kohler A."/>
            <person name="Nagy L.G."/>
            <person name="Floudas D."/>
            <person name="Copeland A."/>
            <person name="Barry K.W."/>
            <person name="Cichocki N."/>
            <person name="Veneault-Fourrey C."/>
            <person name="LaButti K."/>
            <person name="Lindquist E.A."/>
            <person name="Lipzen A."/>
            <person name="Lundell T."/>
            <person name="Morin E."/>
            <person name="Murat C."/>
            <person name="Sun H."/>
            <person name="Tunlid A."/>
            <person name="Henrissat B."/>
            <person name="Grigoriev I.V."/>
            <person name="Hibbett D.S."/>
            <person name="Martin F."/>
            <person name="Nordberg H.P."/>
            <person name="Cantor M.N."/>
            <person name="Hua S.X."/>
        </authorList>
    </citation>
    <scope>NUCLEOTIDE SEQUENCE [LARGE SCALE GENOMIC DNA]</scope>
    <source>
        <strain evidence="3 4">F 1598</strain>
    </source>
</reference>
<dbReference type="InterPro" id="IPR032880">
    <property type="entry name" value="CSC1/OSCA1-like_N"/>
</dbReference>